<sequence>MGATCASVQDHCLRTLGEEVQRLSQLEFLLRKKDEEVAALQEEREALKKQLKFLLQSKSQEILSAPKPLGKLSILRPFFGDEEELQHRRQVRAPPAPGGARVSEWTRLTLPRLGGGRGPTPSALLPGVPSVSQPQDECSATRRGKDVEVDGGQEDEAGEAEGGTGSGEAAPEEGAEVEEVEQLEEEEEVQGAEAQSKRSSSSLEEAFERELVAQLEEYEQVIWELQDELQVTRTRYSLATGAITSLQRRVGFQESRLRRVHTENEALQRELREREDQLRAMSNKFSNLREDKKHEEMMGLMEKDNFLLRQQVAELQSRLAKQDHIISELEAKVSQLQDQVSQKEGQLQRQKWLQEEMGSRNEMIQQAELQARVALESAQSRLERLRNNIIQATFSTSGTKSLATEISDNDILEALQRIISERADYYNQLKQKGIRMPPLHQSEAPSSQSKSKKLASK</sequence>
<dbReference type="PANTHER" id="PTHR18853">
    <property type="entry name" value="FORKHEAD-ASSOCIATED DOMAIN-CONTAINING PROTEIN 1-RELATED"/>
    <property type="match status" value="1"/>
</dbReference>
<name>A0A8C8X2W2_PANLE</name>
<feature type="coiled-coil region" evidence="1">
    <location>
        <begin position="23"/>
        <end position="57"/>
    </location>
</feature>
<feature type="compositionally biased region" description="Acidic residues" evidence="2">
    <location>
        <begin position="170"/>
        <end position="190"/>
    </location>
</feature>
<feature type="region of interest" description="Disordered" evidence="2">
    <location>
        <begin position="431"/>
        <end position="457"/>
    </location>
</feature>
<dbReference type="InterPro" id="IPR052642">
    <property type="entry name" value="CC-FHA_domain"/>
</dbReference>
<dbReference type="Ensembl" id="ENSPLOT00000012897.1">
    <property type="protein sequence ID" value="ENSPLOP00000011655.1"/>
    <property type="gene ID" value="ENSPLOG00000008511.1"/>
</dbReference>
<keyword evidence="4" id="KW-1185">Reference proteome</keyword>
<feature type="compositionally biased region" description="Basic and acidic residues" evidence="2">
    <location>
        <begin position="139"/>
        <end position="148"/>
    </location>
</feature>
<dbReference type="PANTHER" id="PTHR18853:SF9">
    <property type="entry name" value="COILED-COIL DOMAIN-CONTAINING PROTEIN 27"/>
    <property type="match status" value="1"/>
</dbReference>
<dbReference type="OMA" id="PQDECSA"/>
<reference evidence="3" key="2">
    <citation type="submission" date="2025-08" db="UniProtKB">
        <authorList>
            <consortium name="Ensembl"/>
        </authorList>
    </citation>
    <scope>IDENTIFICATION</scope>
</reference>
<dbReference type="AlphaFoldDB" id="A0A8C8X2W2"/>
<evidence type="ECO:0000313" key="3">
    <source>
        <dbReference type="Ensembl" id="ENSPLOP00000011655.1"/>
    </source>
</evidence>
<evidence type="ECO:0008006" key="5">
    <source>
        <dbReference type="Google" id="ProtNLM"/>
    </source>
</evidence>
<evidence type="ECO:0000256" key="1">
    <source>
        <dbReference type="SAM" id="Coils"/>
    </source>
</evidence>
<protein>
    <recommendedName>
        <fullName evidence="5">Coiled-coil domain containing 27</fullName>
    </recommendedName>
</protein>
<dbReference type="Proteomes" id="UP000694399">
    <property type="component" value="Chromosome C2"/>
</dbReference>
<evidence type="ECO:0000313" key="4">
    <source>
        <dbReference type="Proteomes" id="UP000694399"/>
    </source>
</evidence>
<reference evidence="3" key="3">
    <citation type="submission" date="2025-09" db="UniProtKB">
        <authorList>
            <consortium name="Ensembl"/>
        </authorList>
    </citation>
    <scope>IDENTIFICATION</scope>
</reference>
<feature type="compositionally biased region" description="Acidic residues" evidence="2">
    <location>
        <begin position="149"/>
        <end position="159"/>
    </location>
</feature>
<keyword evidence="1" id="KW-0175">Coiled coil</keyword>
<reference evidence="3" key="1">
    <citation type="journal article" date="2019" name="bioRxiv">
        <title>Long live the king: chromosome-level assembly of the lion (Panthera leo) using linked-read, Hi-C, and long read data.</title>
        <authorList>
            <person name="Armstrong E.E."/>
            <person name="Taylor R.W."/>
            <person name="Miller D.E."/>
            <person name="Kaelin C."/>
            <person name="Barsh G."/>
            <person name="Hadly E.A."/>
            <person name="Petrov D."/>
        </authorList>
    </citation>
    <scope>NUCLEOTIDE SEQUENCE [LARGE SCALE GENOMIC DNA]</scope>
</reference>
<feature type="region of interest" description="Disordered" evidence="2">
    <location>
        <begin position="110"/>
        <end position="203"/>
    </location>
</feature>
<proteinExistence type="predicted"/>
<dbReference type="GeneTree" id="ENSGT00940000154171"/>
<organism evidence="3 4">
    <name type="scientific">Panthera leo</name>
    <name type="common">Lion</name>
    <dbReference type="NCBI Taxonomy" id="9689"/>
    <lineage>
        <taxon>Eukaryota</taxon>
        <taxon>Metazoa</taxon>
        <taxon>Chordata</taxon>
        <taxon>Craniata</taxon>
        <taxon>Vertebrata</taxon>
        <taxon>Euteleostomi</taxon>
        <taxon>Mammalia</taxon>
        <taxon>Eutheria</taxon>
        <taxon>Laurasiatheria</taxon>
        <taxon>Carnivora</taxon>
        <taxon>Feliformia</taxon>
        <taxon>Felidae</taxon>
        <taxon>Pantherinae</taxon>
        <taxon>Panthera</taxon>
    </lineage>
</organism>
<evidence type="ECO:0000256" key="2">
    <source>
        <dbReference type="SAM" id="MobiDB-lite"/>
    </source>
</evidence>
<accession>A0A8C8X2W2</accession>